<keyword evidence="9" id="KW-1185">Reference proteome</keyword>
<dbReference type="AlphaFoldDB" id="A0A075NTX6"/>
<keyword evidence="8" id="KW-0282">Flagellum</keyword>
<dbReference type="InterPro" id="IPR046358">
    <property type="entry name" value="Flagellin_C"/>
</dbReference>
<evidence type="ECO:0000313" key="8">
    <source>
        <dbReference type="EMBL" id="AIF98114.1"/>
    </source>
</evidence>
<comment type="similarity">
    <text evidence="3">Belongs to the bacterial flagellin family.</text>
</comment>
<dbReference type="SUPFAM" id="SSF64518">
    <property type="entry name" value="Phase 1 flagellin"/>
    <property type="match status" value="1"/>
</dbReference>
<dbReference type="RefSeq" id="WP_044056313.1">
    <property type="nucleotide sequence ID" value="NZ_CAJXAX010000007.1"/>
</dbReference>
<evidence type="ECO:0000256" key="2">
    <source>
        <dbReference type="ARBA" id="ARBA00004613"/>
    </source>
</evidence>
<dbReference type="EMBL" id="CP008849">
    <property type="protein sequence ID" value="AIF98114.1"/>
    <property type="molecule type" value="Genomic_DNA"/>
</dbReference>
<evidence type="ECO:0000313" key="9">
    <source>
        <dbReference type="Proteomes" id="UP000056090"/>
    </source>
</evidence>
<dbReference type="GO" id="GO:0005198">
    <property type="term" value="F:structural molecule activity"/>
    <property type="evidence" value="ECO:0007669"/>
    <property type="project" value="InterPro"/>
</dbReference>
<keyword evidence="8" id="KW-0966">Cell projection</keyword>
<reference evidence="8 9" key="1">
    <citation type="submission" date="2014-06" db="EMBL/GenBank/DDBJ databases">
        <title>Genomes of Alteromonas australica, a world apart.</title>
        <authorList>
            <person name="Gonzaga A."/>
            <person name="Lopez-Perez M."/>
            <person name="Rodriguez-Valera F."/>
        </authorList>
    </citation>
    <scope>NUCLEOTIDE SEQUENCE [LARGE SCALE GENOMIC DNA]</scope>
    <source>
        <strain evidence="8 9">H 17</strain>
    </source>
</reference>
<dbReference type="Pfam" id="PF00669">
    <property type="entry name" value="Flagellin_N"/>
    <property type="match status" value="1"/>
</dbReference>
<proteinExistence type="inferred from homology"/>
<keyword evidence="8" id="KW-0969">Cilium</keyword>
<dbReference type="GeneID" id="78254292"/>
<feature type="domain" description="Flagellin C-terminal" evidence="7">
    <location>
        <begin position="327"/>
        <end position="406"/>
    </location>
</feature>
<organism evidence="8 9">
    <name type="scientific">Alteromonas australica</name>
    <dbReference type="NCBI Taxonomy" id="589873"/>
    <lineage>
        <taxon>Bacteria</taxon>
        <taxon>Pseudomonadati</taxon>
        <taxon>Pseudomonadota</taxon>
        <taxon>Gammaproteobacteria</taxon>
        <taxon>Alteromonadales</taxon>
        <taxon>Alteromonadaceae</taxon>
        <taxon>Alteromonas/Salinimonas group</taxon>
        <taxon>Alteromonas</taxon>
    </lineage>
</organism>
<accession>A0A075NTX6</accession>
<dbReference type="KEGG" id="aal:EP13_05025"/>
<dbReference type="InterPro" id="IPR001492">
    <property type="entry name" value="Flagellin"/>
</dbReference>
<dbReference type="Proteomes" id="UP000056090">
    <property type="component" value="Chromosome"/>
</dbReference>
<evidence type="ECO:0000259" key="7">
    <source>
        <dbReference type="Pfam" id="PF00700"/>
    </source>
</evidence>
<evidence type="ECO:0000256" key="3">
    <source>
        <dbReference type="ARBA" id="ARBA00005709"/>
    </source>
</evidence>
<gene>
    <name evidence="8" type="ORF">EP13_05025</name>
</gene>
<dbReference type="NCBIfam" id="TIGR02550">
    <property type="entry name" value="flagell_flgL"/>
    <property type="match status" value="1"/>
</dbReference>
<name>A0A075NTX6_9ALTE</name>
<dbReference type="GO" id="GO:0005576">
    <property type="term" value="C:extracellular region"/>
    <property type="evidence" value="ECO:0007669"/>
    <property type="project" value="UniProtKB-SubCell"/>
</dbReference>
<evidence type="ECO:0000256" key="4">
    <source>
        <dbReference type="ARBA" id="ARBA00022525"/>
    </source>
</evidence>
<dbReference type="GO" id="GO:0009424">
    <property type="term" value="C:bacterial-type flagellum hook"/>
    <property type="evidence" value="ECO:0007669"/>
    <property type="project" value="InterPro"/>
</dbReference>
<keyword evidence="4" id="KW-0964">Secreted</keyword>
<protein>
    <submittedName>
        <fullName evidence="8">Flagellar hook protein FlgL</fullName>
    </submittedName>
</protein>
<evidence type="ECO:0000256" key="5">
    <source>
        <dbReference type="ARBA" id="ARBA00023143"/>
    </source>
</evidence>
<evidence type="ECO:0000256" key="1">
    <source>
        <dbReference type="ARBA" id="ARBA00004365"/>
    </source>
</evidence>
<comment type="subcellular location">
    <subcellularLocation>
        <location evidence="1">Bacterial flagellum</location>
    </subcellularLocation>
    <subcellularLocation>
        <location evidence="2">Secreted</location>
    </subcellularLocation>
</comment>
<keyword evidence="5" id="KW-0975">Bacterial flagellum</keyword>
<dbReference type="Gene3D" id="1.20.1330.10">
    <property type="entry name" value="f41 fragment of flagellin, N-terminal domain"/>
    <property type="match status" value="1"/>
</dbReference>
<sequence length="407" mass="44011">MRISTSQIYDQNIRSIMNNQEDLVKTQEQLATGKRIITPSDDPVGAAKVLRLTEEIDELEQFQRNNDLVTGSLEQQEAVLTNITNSINRARTLVVQAGSGILSDPDKRAIGAELEQIKLEIFDLMNTQDADGNYIYAGYQSANQAFTYNPAATGNAISFSGDAGVSFIQLSNSSTIQSTSNGYEVFENVLSRFKFSVTSDTVSSLSNATVSEQGTFDTFFNKNYDPVTSANNDYQITFLASGEAQLTNVGTGAVVDTVGFESGKAFTVKGMQFTASAVAGDTIEFSLDAPEKKSMAQTLHEVQEILMDSTIDNSALQEAIADSLVGLDNGLEKISLERASIGSRLNIAESTYESNLDMEIAAKSSRSAIQDVDYAEASSEFAKQETALEAALASFPQVSNLSLFNYI</sequence>
<dbReference type="eggNOG" id="COG1344">
    <property type="taxonomic scope" value="Bacteria"/>
</dbReference>
<dbReference type="GO" id="GO:0071973">
    <property type="term" value="P:bacterial-type flagellum-dependent cell motility"/>
    <property type="evidence" value="ECO:0007669"/>
    <property type="project" value="InterPro"/>
</dbReference>
<dbReference type="PANTHER" id="PTHR42792">
    <property type="entry name" value="FLAGELLIN"/>
    <property type="match status" value="1"/>
</dbReference>
<feature type="domain" description="Flagellin N-terminal" evidence="6">
    <location>
        <begin position="3"/>
        <end position="140"/>
    </location>
</feature>
<dbReference type="InterPro" id="IPR013384">
    <property type="entry name" value="Flagell_FlgL"/>
</dbReference>
<dbReference type="InterPro" id="IPR001029">
    <property type="entry name" value="Flagellin_N"/>
</dbReference>
<evidence type="ECO:0000259" key="6">
    <source>
        <dbReference type="Pfam" id="PF00669"/>
    </source>
</evidence>
<dbReference type="Pfam" id="PF00700">
    <property type="entry name" value="Flagellin_C"/>
    <property type="match status" value="1"/>
</dbReference>
<dbReference type="PANTHER" id="PTHR42792:SF1">
    <property type="entry name" value="FLAGELLAR HOOK-ASSOCIATED PROTEIN 3"/>
    <property type="match status" value="1"/>
</dbReference>